<dbReference type="InterPro" id="IPR000868">
    <property type="entry name" value="Isochorismatase-like_dom"/>
</dbReference>
<dbReference type="GO" id="GO:0016787">
    <property type="term" value="F:hydrolase activity"/>
    <property type="evidence" value="ECO:0007669"/>
    <property type="project" value="UniProtKB-KW"/>
</dbReference>
<dbReference type="CDD" id="cd00431">
    <property type="entry name" value="cysteine_hydrolases"/>
    <property type="match status" value="1"/>
</dbReference>
<protein>
    <submittedName>
        <fullName evidence="3">Cysteine hydrolase</fullName>
    </submittedName>
</protein>
<dbReference type="RefSeq" id="WP_207139264.1">
    <property type="nucleotide sequence ID" value="NZ_JAEKJZ010000001.1"/>
</dbReference>
<dbReference type="InterPro" id="IPR050272">
    <property type="entry name" value="Isochorismatase-like_hydrls"/>
</dbReference>
<dbReference type="Gene3D" id="3.40.50.850">
    <property type="entry name" value="Isochorismatase-like"/>
    <property type="match status" value="1"/>
</dbReference>
<dbReference type="PANTHER" id="PTHR43540:SF6">
    <property type="entry name" value="ISOCHORISMATASE-LIKE DOMAIN-CONTAINING PROTEIN"/>
    <property type="match status" value="1"/>
</dbReference>
<evidence type="ECO:0000256" key="1">
    <source>
        <dbReference type="ARBA" id="ARBA00022801"/>
    </source>
</evidence>
<proteinExistence type="predicted"/>
<organism evidence="3 4">
    <name type="scientific">Roseibium aggregatum</name>
    <dbReference type="NCBI Taxonomy" id="187304"/>
    <lineage>
        <taxon>Bacteria</taxon>
        <taxon>Pseudomonadati</taxon>
        <taxon>Pseudomonadota</taxon>
        <taxon>Alphaproteobacteria</taxon>
        <taxon>Hyphomicrobiales</taxon>
        <taxon>Stappiaceae</taxon>
        <taxon>Roseibium</taxon>
    </lineage>
</organism>
<feature type="domain" description="Isochorismatase-like" evidence="2">
    <location>
        <begin position="26"/>
        <end position="218"/>
    </location>
</feature>
<evidence type="ECO:0000259" key="2">
    <source>
        <dbReference type="Pfam" id="PF00857"/>
    </source>
</evidence>
<dbReference type="Proteomes" id="UP000664096">
    <property type="component" value="Unassembled WGS sequence"/>
</dbReference>
<sequence>MKALVYGAEREIPDDPFHQWVQRPDTAVISIDMHQGHLSEDPMCPCPAPRGREIIAPVNDFHRKARAFGVPVIHVRSILRRTGEDDLKGQHPAAWRTLVSLYADPIPGIDEHAIEGSRWTEFATEVLETDLIVETKRRLSPFYPTDLDFLLRSMGIKRVVLNGGMTDCCVLNATFDASNLGYRVCVAADLVRGSNEDMEDAALKIVSLHTGLVMRSEDILAVWAET</sequence>
<evidence type="ECO:0000313" key="4">
    <source>
        <dbReference type="Proteomes" id="UP000664096"/>
    </source>
</evidence>
<dbReference type="PANTHER" id="PTHR43540">
    <property type="entry name" value="PEROXYUREIDOACRYLATE/UREIDOACRYLATE AMIDOHYDROLASE-RELATED"/>
    <property type="match status" value="1"/>
</dbReference>
<reference evidence="3" key="1">
    <citation type="submission" date="2020-12" db="EMBL/GenBank/DDBJ databases">
        <title>Oil enriched cultivation method for isolating marine PHA-producing bacteria.</title>
        <authorList>
            <person name="Zheng W."/>
            <person name="Yu S."/>
            <person name="Huang Y."/>
        </authorList>
    </citation>
    <scope>NUCLEOTIDE SEQUENCE</scope>
    <source>
        <strain evidence="3">SY-2-12</strain>
    </source>
</reference>
<keyword evidence="1 3" id="KW-0378">Hydrolase</keyword>
<dbReference type="AlphaFoldDB" id="A0A939EAN9"/>
<gene>
    <name evidence="3" type="ORF">JF539_05185</name>
</gene>
<name>A0A939EAN9_9HYPH</name>
<dbReference type="InterPro" id="IPR036380">
    <property type="entry name" value="Isochorismatase-like_sf"/>
</dbReference>
<dbReference type="SUPFAM" id="SSF52499">
    <property type="entry name" value="Isochorismatase-like hydrolases"/>
    <property type="match status" value="1"/>
</dbReference>
<dbReference type="Pfam" id="PF00857">
    <property type="entry name" value="Isochorismatase"/>
    <property type="match status" value="1"/>
</dbReference>
<dbReference type="EMBL" id="JAEKJZ010000001">
    <property type="protein sequence ID" value="MBN9669722.1"/>
    <property type="molecule type" value="Genomic_DNA"/>
</dbReference>
<accession>A0A939EAN9</accession>
<comment type="caution">
    <text evidence="3">The sequence shown here is derived from an EMBL/GenBank/DDBJ whole genome shotgun (WGS) entry which is preliminary data.</text>
</comment>
<evidence type="ECO:0000313" key="3">
    <source>
        <dbReference type="EMBL" id="MBN9669722.1"/>
    </source>
</evidence>